<gene>
    <name evidence="2" type="ORF">EZS28_032826</name>
</gene>
<accession>A0A5J4UMN4</accession>
<name>A0A5J4UMN4_9EUKA</name>
<evidence type="ECO:0000256" key="1">
    <source>
        <dbReference type="SAM" id="MobiDB-lite"/>
    </source>
</evidence>
<protein>
    <submittedName>
        <fullName evidence="2">Uncharacterized protein</fullName>
    </submittedName>
</protein>
<sequence length="295" mass="33581">MNQPHRFTSLPGQVNRTPKGSAFKKPNFVSTIQAHDIKTQQNHNNCKQQSNNTQFQRPNISPKATSPPLQQIVKRFIPKTSAFNAQKLSKPNSLIPIKSDVLASRMIFQRWEWEELAGGDVSQSSAFQNNYLQNDNNQLQPRRVIKRGQLSGRLDSVVSALQTEHDRFQKWVSKVDNLMESDALSILEKDKMQGSTHTTHKNRTNIQIENQIEEDEYNEGVIELASPVISDITDMQTGSNFLTSLPRAPSIHMSSFDSIHIPIFIARSLHSLLSLDERIKKVILQRTQYQNAPNE</sequence>
<feature type="region of interest" description="Disordered" evidence="1">
    <location>
        <begin position="1"/>
        <end position="21"/>
    </location>
</feature>
<dbReference type="EMBL" id="SNRW01014275">
    <property type="protein sequence ID" value="KAA6371647.1"/>
    <property type="molecule type" value="Genomic_DNA"/>
</dbReference>
<reference evidence="2 3" key="1">
    <citation type="submission" date="2019-03" db="EMBL/GenBank/DDBJ databases">
        <title>Single cell metagenomics reveals metabolic interactions within the superorganism composed of flagellate Streblomastix strix and complex community of Bacteroidetes bacteria on its surface.</title>
        <authorList>
            <person name="Treitli S.C."/>
            <person name="Kolisko M."/>
            <person name="Husnik F."/>
            <person name="Keeling P."/>
            <person name="Hampl V."/>
        </authorList>
    </citation>
    <scope>NUCLEOTIDE SEQUENCE [LARGE SCALE GENOMIC DNA]</scope>
    <source>
        <strain evidence="2">ST1C</strain>
    </source>
</reference>
<evidence type="ECO:0000313" key="3">
    <source>
        <dbReference type="Proteomes" id="UP000324800"/>
    </source>
</evidence>
<dbReference type="AlphaFoldDB" id="A0A5J4UMN4"/>
<comment type="caution">
    <text evidence="2">The sequence shown here is derived from an EMBL/GenBank/DDBJ whole genome shotgun (WGS) entry which is preliminary data.</text>
</comment>
<feature type="compositionally biased region" description="Polar residues" evidence="1">
    <location>
        <begin position="1"/>
        <end position="18"/>
    </location>
</feature>
<organism evidence="2 3">
    <name type="scientific">Streblomastix strix</name>
    <dbReference type="NCBI Taxonomy" id="222440"/>
    <lineage>
        <taxon>Eukaryota</taxon>
        <taxon>Metamonada</taxon>
        <taxon>Preaxostyla</taxon>
        <taxon>Oxymonadida</taxon>
        <taxon>Streblomastigidae</taxon>
        <taxon>Streblomastix</taxon>
    </lineage>
</organism>
<proteinExistence type="predicted"/>
<dbReference type="Proteomes" id="UP000324800">
    <property type="component" value="Unassembled WGS sequence"/>
</dbReference>
<feature type="region of interest" description="Disordered" evidence="1">
    <location>
        <begin position="41"/>
        <end position="68"/>
    </location>
</feature>
<evidence type="ECO:0000313" key="2">
    <source>
        <dbReference type="EMBL" id="KAA6371647.1"/>
    </source>
</evidence>